<name>A0A7S3M2Z8_9STRA</name>
<reference evidence="1" key="1">
    <citation type="submission" date="2021-01" db="EMBL/GenBank/DDBJ databases">
        <authorList>
            <person name="Corre E."/>
            <person name="Pelletier E."/>
            <person name="Niang G."/>
            <person name="Scheremetjew M."/>
            <person name="Finn R."/>
            <person name="Kale V."/>
            <person name="Holt S."/>
            <person name="Cochrane G."/>
            <person name="Meng A."/>
            <person name="Brown T."/>
            <person name="Cohen L."/>
        </authorList>
    </citation>
    <scope>NUCLEOTIDE SEQUENCE</scope>
    <source>
        <strain evidence="1">CCAP 955/1</strain>
    </source>
</reference>
<proteinExistence type="predicted"/>
<evidence type="ECO:0000313" key="1">
    <source>
        <dbReference type="EMBL" id="CAE0278300.1"/>
    </source>
</evidence>
<gene>
    <name evidence="1" type="ORF">SELO1098_LOCUS7132</name>
</gene>
<accession>A0A7S3M2Z8</accession>
<dbReference type="EMBL" id="HBIC01014230">
    <property type="protein sequence ID" value="CAE0278300.1"/>
    <property type="molecule type" value="Transcribed_RNA"/>
</dbReference>
<dbReference type="AlphaFoldDB" id="A0A7S3M2Z8"/>
<sequence>MHNASSPANPPTSIASNFRENFMKQPNLLAPAKVYPYPYRLYDFPLLDKFGSLNEIYLDDIPEGVDPTTLFPANAIPTYSHSSIAVSTHGEEAQGSNSTAAKRAAAAATLYTPLNLAAMNDMENNQMEESDSLL</sequence>
<organism evidence="1">
    <name type="scientific">Spumella elongata</name>
    <dbReference type="NCBI Taxonomy" id="89044"/>
    <lineage>
        <taxon>Eukaryota</taxon>
        <taxon>Sar</taxon>
        <taxon>Stramenopiles</taxon>
        <taxon>Ochrophyta</taxon>
        <taxon>Chrysophyceae</taxon>
        <taxon>Chromulinales</taxon>
        <taxon>Chromulinaceae</taxon>
        <taxon>Spumella</taxon>
    </lineage>
</organism>
<protein>
    <submittedName>
        <fullName evidence="1">Uncharacterized protein</fullName>
    </submittedName>
</protein>